<keyword evidence="1" id="KW-0812">Transmembrane</keyword>
<comment type="caution">
    <text evidence="2">The sequence shown here is derived from an EMBL/GenBank/DDBJ whole genome shotgun (WGS) entry which is preliminary data.</text>
</comment>
<reference evidence="3" key="1">
    <citation type="journal article" date="2019" name="Int. J. Syst. Evol. Microbiol.">
        <title>The Global Catalogue of Microorganisms (GCM) 10K type strain sequencing project: providing services to taxonomists for standard genome sequencing and annotation.</title>
        <authorList>
            <consortium name="The Broad Institute Genomics Platform"/>
            <consortium name="The Broad Institute Genome Sequencing Center for Infectious Disease"/>
            <person name="Wu L."/>
            <person name="Ma J."/>
        </authorList>
    </citation>
    <scope>NUCLEOTIDE SEQUENCE [LARGE SCALE GENOMIC DNA]</scope>
    <source>
        <strain evidence="3">CCUG 60525</strain>
    </source>
</reference>
<accession>A0ABW3KC27</accession>
<keyword evidence="1" id="KW-1133">Transmembrane helix</keyword>
<evidence type="ECO:0000313" key="2">
    <source>
        <dbReference type="EMBL" id="MFD1006659.1"/>
    </source>
</evidence>
<feature type="transmembrane region" description="Helical" evidence="1">
    <location>
        <begin position="34"/>
        <end position="53"/>
    </location>
</feature>
<keyword evidence="3" id="KW-1185">Reference proteome</keyword>
<keyword evidence="1" id="KW-0472">Membrane</keyword>
<dbReference type="EMBL" id="JBHTJS010000002">
    <property type="protein sequence ID" value="MFD1006659.1"/>
    <property type="molecule type" value="Genomic_DNA"/>
</dbReference>
<dbReference type="Proteomes" id="UP001597048">
    <property type="component" value="Unassembled WGS sequence"/>
</dbReference>
<protein>
    <submittedName>
        <fullName evidence="2">Prepilin-type cleavage/methylation-like protein</fullName>
    </submittedName>
</protein>
<name>A0ABW3KC27_9GAMM</name>
<evidence type="ECO:0000256" key="1">
    <source>
        <dbReference type="SAM" id="Phobius"/>
    </source>
</evidence>
<sequence length="200" mass="22322">MALNLRFIFSRMPSLIPNKPVVKLKQAGVSLLEFVLGLVLLAIVLLGVTLFYANNTRQLDPVFQFRAVSLAEALAEQVLSVKYDAANNPFEQKRCGVDGASACENKPDDTYDKLTEFSQVDDFQLWCNTGPDNEIGPIKGDELAAQLSLARTELYQNFMVETCVDITHVTEDPPYKEVSIKVSINSGADIVFKLQRYNIR</sequence>
<organism evidence="2 3">
    <name type="scientific">Oceanisphaera ostreae</name>
    <dbReference type="NCBI Taxonomy" id="914151"/>
    <lineage>
        <taxon>Bacteria</taxon>
        <taxon>Pseudomonadati</taxon>
        <taxon>Pseudomonadota</taxon>
        <taxon>Gammaproteobacteria</taxon>
        <taxon>Aeromonadales</taxon>
        <taxon>Aeromonadaceae</taxon>
        <taxon>Oceanisphaera</taxon>
    </lineage>
</organism>
<dbReference type="InterPro" id="IPR012902">
    <property type="entry name" value="N_methyl_site"/>
</dbReference>
<dbReference type="RefSeq" id="WP_379556586.1">
    <property type="nucleotide sequence ID" value="NZ_JBHTJS010000002.1"/>
</dbReference>
<dbReference type="PROSITE" id="PS00409">
    <property type="entry name" value="PROKAR_NTER_METHYL"/>
    <property type="match status" value="1"/>
</dbReference>
<evidence type="ECO:0000313" key="3">
    <source>
        <dbReference type="Proteomes" id="UP001597048"/>
    </source>
</evidence>
<proteinExistence type="predicted"/>
<gene>
    <name evidence="2" type="ORF">ACFQ1C_00550</name>
</gene>